<gene>
    <name evidence="3" type="primary">HSP70_1</name>
    <name evidence="3" type="ORF">PHYPSEUDO_002162</name>
</gene>
<keyword evidence="4" id="KW-1185">Reference proteome</keyword>
<protein>
    <submittedName>
        <fullName evidence="3">70-kilodalton heat shock protein</fullName>
    </submittedName>
</protein>
<evidence type="ECO:0000313" key="3">
    <source>
        <dbReference type="EMBL" id="KAG7384847.1"/>
    </source>
</evidence>
<accession>A0A8T1VUE9</accession>
<keyword evidence="2" id="KW-0067">ATP-binding</keyword>
<dbReference type="GO" id="GO:0140662">
    <property type="term" value="F:ATP-dependent protein folding chaperone"/>
    <property type="evidence" value="ECO:0007669"/>
    <property type="project" value="InterPro"/>
</dbReference>
<dbReference type="Proteomes" id="UP000694044">
    <property type="component" value="Unassembled WGS sequence"/>
</dbReference>
<keyword evidence="1" id="KW-0547">Nucleotide-binding</keyword>
<dbReference type="Pfam" id="PF00012">
    <property type="entry name" value="HSP70"/>
    <property type="match status" value="1"/>
</dbReference>
<organism evidence="3 4">
    <name type="scientific">Phytophthora pseudosyringae</name>
    <dbReference type="NCBI Taxonomy" id="221518"/>
    <lineage>
        <taxon>Eukaryota</taxon>
        <taxon>Sar</taxon>
        <taxon>Stramenopiles</taxon>
        <taxon>Oomycota</taxon>
        <taxon>Peronosporomycetes</taxon>
        <taxon>Peronosporales</taxon>
        <taxon>Peronosporaceae</taxon>
        <taxon>Phytophthora</taxon>
    </lineage>
</organism>
<dbReference type="EMBL" id="JAGDFM010000136">
    <property type="protein sequence ID" value="KAG7384847.1"/>
    <property type="molecule type" value="Genomic_DNA"/>
</dbReference>
<dbReference type="AlphaFoldDB" id="A0A8T1VUE9"/>
<dbReference type="InterPro" id="IPR013126">
    <property type="entry name" value="Hsp_70_fam"/>
</dbReference>
<evidence type="ECO:0000256" key="2">
    <source>
        <dbReference type="ARBA" id="ARBA00022840"/>
    </source>
</evidence>
<name>A0A8T1VUE9_9STRA</name>
<dbReference type="GO" id="GO:0005524">
    <property type="term" value="F:ATP binding"/>
    <property type="evidence" value="ECO:0007669"/>
    <property type="project" value="UniProtKB-KW"/>
</dbReference>
<comment type="caution">
    <text evidence="3">The sequence shown here is derived from an EMBL/GenBank/DDBJ whole genome shotgun (WGS) entry which is preliminary data.</text>
</comment>
<evidence type="ECO:0000313" key="4">
    <source>
        <dbReference type="Proteomes" id="UP000694044"/>
    </source>
</evidence>
<proteinExistence type="predicted"/>
<keyword evidence="3" id="KW-0346">Stress response</keyword>
<dbReference type="OrthoDB" id="2401965at2759"/>
<dbReference type="PANTHER" id="PTHR19375">
    <property type="entry name" value="HEAT SHOCK PROTEIN 70KDA"/>
    <property type="match status" value="1"/>
</dbReference>
<reference evidence="3" key="1">
    <citation type="submission" date="2021-02" db="EMBL/GenBank/DDBJ databases">
        <authorList>
            <person name="Palmer J.M."/>
        </authorList>
    </citation>
    <scope>NUCLEOTIDE SEQUENCE</scope>
    <source>
        <strain evidence="3">SCRP734</strain>
    </source>
</reference>
<sequence>MRGADRATARLLLACERAKRALSVSTKAFIELDALYDDDNVKSTVARTRYEGFLCGDLLRRMMHPVEKVLRDAKVAIFTVDEVAVVGGLAYIPKVRKLLTGFFHGKTLSKPVRPARGKNRRKWRTRTTIEGDVRAAQGR</sequence>
<evidence type="ECO:0000256" key="1">
    <source>
        <dbReference type="ARBA" id="ARBA00022741"/>
    </source>
</evidence>